<reference evidence="2 3" key="1">
    <citation type="journal article" date="2016" name="Mol. Biol. Evol.">
        <title>Comparative Genomics of Early-Diverging Mushroom-Forming Fungi Provides Insights into the Origins of Lignocellulose Decay Capabilities.</title>
        <authorList>
            <person name="Nagy L.G."/>
            <person name="Riley R."/>
            <person name="Tritt A."/>
            <person name="Adam C."/>
            <person name="Daum C."/>
            <person name="Floudas D."/>
            <person name="Sun H."/>
            <person name="Yadav J.S."/>
            <person name="Pangilinan J."/>
            <person name="Larsson K.H."/>
            <person name="Matsuura K."/>
            <person name="Barry K."/>
            <person name="Labutti K."/>
            <person name="Kuo R."/>
            <person name="Ohm R.A."/>
            <person name="Bhattacharya S.S."/>
            <person name="Shirouzu T."/>
            <person name="Yoshinaga Y."/>
            <person name="Martin F.M."/>
            <person name="Grigoriev I.V."/>
            <person name="Hibbett D.S."/>
        </authorList>
    </citation>
    <scope>NUCLEOTIDE SEQUENCE [LARGE SCALE GENOMIC DNA]</scope>
    <source>
        <strain evidence="2 3">HHB12733</strain>
    </source>
</reference>
<proteinExistence type="predicted"/>
<protein>
    <submittedName>
        <fullName evidence="2">Uncharacterized protein</fullName>
    </submittedName>
</protein>
<organism evidence="2 3">
    <name type="scientific">Calocera cornea HHB12733</name>
    <dbReference type="NCBI Taxonomy" id="1353952"/>
    <lineage>
        <taxon>Eukaryota</taxon>
        <taxon>Fungi</taxon>
        <taxon>Dikarya</taxon>
        <taxon>Basidiomycota</taxon>
        <taxon>Agaricomycotina</taxon>
        <taxon>Dacrymycetes</taxon>
        <taxon>Dacrymycetales</taxon>
        <taxon>Dacrymycetaceae</taxon>
        <taxon>Calocera</taxon>
    </lineage>
</organism>
<keyword evidence="3" id="KW-1185">Reference proteome</keyword>
<feature type="compositionally biased region" description="Basic and acidic residues" evidence="1">
    <location>
        <begin position="107"/>
        <end position="118"/>
    </location>
</feature>
<dbReference type="AlphaFoldDB" id="A0A165DUX9"/>
<gene>
    <name evidence="2" type="ORF">CALCODRAFT_511308</name>
</gene>
<sequence>MHRASFRPEPMVTPSVSQQHEAPPLSQLDQQQQAPVSQESHQMFLPPIAAISTFQPLSESREVEPDVKGIPSAFRPHTPIRGRTTHDDSAVRGVSARVACRDDLDILPHTPRLDRGSAGDDDSDDSDLSHVSETTLGQPVKPTIASPLRPSPVSSPPIQVYLPQILAYSITHFLSIPQLNLLPIGYLHKQQLQRYAISWGVLHALAFNPFADPKARILLCMDVAEAAREIKGYGARRLSASDSMHLQGRVDTSIQQLLDRAKYRAIHLLNSSKTTIEPEESQCDHTASIVTEVLEWYDTLYDSGSLHDIPLLPHSHSGTTWTNFAMLFSTAIWNIAERNMPHAIKIQWLTLADSACTEPENYSLIYSLTDVPLVNWPASYGPSPRGTRPSMAPANESIETD</sequence>
<evidence type="ECO:0000256" key="1">
    <source>
        <dbReference type="SAM" id="MobiDB-lite"/>
    </source>
</evidence>
<dbReference type="EMBL" id="KV424033">
    <property type="protein sequence ID" value="KZT53592.1"/>
    <property type="molecule type" value="Genomic_DNA"/>
</dbReference>
<accession>A0A165DUX9</accession>
<feature type="compositionally biased region" description="Polar residues" evidence="1">
    <location>
        <begin position="27"/>
        <end position="41"/>
    </location>
</feature>
<feature type="region of interest" description="Disordered" evidence="1">
    <location>
        <begin position="107"/>
        <end position="149"/>
    </location>
</feature>
<evidence type="ECO:0000313" key="3">
    <source>
        <dbReference type="Proteomes" id="UP000076842"/>
    </source>
</evidence>
<feature type="region of interest" description="Disordered" evidence="1">
    <location>
        <begin position="60"/>
        <end position="89"/>
    </location>
</feature>
<feature type="region of interest" description="Disordered" evidence="1">
    <location>
        <begin position="1"/>
        <end position="41"/>
    </location>
</feature>
<name>A0A165DUX9_9BASI</name>
<dbReference type="Proteomes" id="UP000076842">
    <property type="component" value="Unassembled WGS sequence"/>
</dbReference>
<feature type="region of interest" description="Disordered" evidence="1">
    <location>
        <begin position="382"/>
        <end position="401"/>
    </location>
</feature>
<evidence type="ECO:0000313" key="2">
    <source>
        <dbReference type="EMBL" id="KZT53592.1"/>
    </source>
</evidence>
<dbReference type="InParanoid" id="A0A165DUX9"/>